<accession>A0A644YUJ6</accession>
<comment type="caution">
    <text evidence="1">The sequence shown here is derived from an EMBL/GenBank/DDBJ whole genome shotgun (WGS) entry which is preliminary data.</text>
</comment>
<name>A0A644YUJ6_9ZZZZ</name>
<gene>
    <name evidence="1" type="ORF">SDC9_78832</name>
</gene>
<protein>
    <submittedName>
        <fullName evidence="1">Uncharacterized protein</fullName>
    </submittedName>
</protein>
<dbReference type="EMBL" id="VSSQ01006314">
    <property type="protein sequence ID" value="MPM32270.1"/>
    <property type="molecule type" value="Genomic_DNA"/>
</dbReference>
<evidence type="ECO:0000313" key="1">
    <source>
        <dbReference type="EMBL" id="MPM32270.1"/>
    </source>
</evidence>
<organism evidence="1">
    <name type="scientific">bioreactor metagenome</name>
    <dbReference type="NCBI Taxonomy" id="1076179"/>
    <lineage>
        <taxon>unclassified sequences</taxon>
        <taxon>metagenomes</taxon>
        <taxon>ecological metagenomes</taxon>
    </lineage>
</organism>
<reference evidence="1" key="1">
    <citation type="submission" date="2019-08" db="EMBL/GenBank/DDBJ databases">
        <authorList>
            <person name="Kucharzyk K."/>
            <person name="Murdoch R.W."/>
            <person name="Higgins S."/>
            <person name="Loffler F."/>
        </authorList>
    </citation>
    <scope>NUCLEOTIDE SEQUENCE</scope>
</reference>
<sequence>MVLRQILHLNQSASPAPGTICAVKLKHSACASVGADRVFHSLIFLDGGFGKLLTEHKNITQFRRSGFQKLYNGFFTERIRFHTVISKPLLHLYDRVGIIQFGELLHLGC</sequence>
<dbReference type="AlphaFoldDB" id="A0A644YUJ6"/>
<proteinExistence type="predicted"/>